<proteinExistence type="predicted"/>
<feature type="non-terminal residue" evidence="1">
    <location>
        <position position="334"/>
    </location>
</feature>
<evidence type="ECO:0000313" key="1">
    <source>
        <dbReference type="EMBL" id="KKK85794.1"/>
    </source>
</evidence>
<dbReference type="EMBL" id="LAZR01051140">
    <property type="protein sequence ID" value="KKK85794.1"/>
    <property type="molecule type" value="Genomic_DNA"/>
</dbReference>
<organism evidence="1">
    <name type="scientific">marine sediment metagenome</name>
    <dbReference type="NCBI Taxonomy" id="412755"/>
    <lineage>
        <taxon>unclassified sequences</taxon>
        <taxon>metagenomes</taxon>
        <taxon>ecological metagenomes</taxon>
    </lineage>
</organism>
<protein>
    <submittedName>
        <fullName evidence="1">Uncharacterized protein</fullName>
    </submittedName>
</protein>
<name>A0A0F9B5B6_9ZZZZ</name>
<dbReference type="AlphaFoldDB" id="A0A0F9B5B6"/>
<sequence length="334" mass="36364">MFKAAELDVCDLAIVYGAGRGLSHKPDYIHTVHYRGNPTNSSKTLLRPGLSDKNRMVPIYLSDSPRIQTGKNRDLARTSEIMIDPGSKTVWAAPYRNVLVPELLVRDGSELNWTDATTFQGAMPTLSPDGTTTAHTTVDPLSLFFIGSQARYAEIPSAHMPRPGLHHLPITPITNAIFSSGINFILMSKEGPFGSVSSSDHNRNLVSYPSTAGYYVVTPVVGEVYGTGSGSFSVFGRKYSNQKLRAVDGGPFRGIQFPSFYGPARITGVYVRDTSGGGPFPVVPTSSPFDADRAFDLGYVAATIEHKRDRHEESLARYRQIARTTPKHAKAAKA</sequence>
<gene>
    <name evidence="1" type="ORF">LCGC14_2769680</name>
</gene>
<comment type="caution">
    <text evidence="1">The sequence shown here is derived from an EMBL/GenBank/DDBJ whole genome shotgun (WGS) entry which is preliminary data.</text>
</comment>
<reference evidence="1" key="1">
    <citation type="journal article" date="2015" name="Nature">
        <title>Complex archaea that bridge the gap between prokaryotes and eukaryotes.</title>
        <authorList>
            <person name="Spang A."/>
            <person name="Saw J.H."/>
            <person name="Jorgensen S.L."/>
            <person name="Zaremba-Niedzwiedzka K."/>
            <person name="Martijn J."/>
            <person name="Lind A.E."/>
            <person name="van Eijk R."/>
            <person name="Schleper C."/>
            <person name="Guy L."/>
            <person name="Ettema T.J."/>
        </authorList>
    </citation>
    <scope>NUCLEOTIDE SEQUENCE</scope>
</reference>
<accession>A0A0F9B5B6</accession>